<evidence type="ECO:0000256" key="6">
    <source>
        <dbReference type="ARBA" id="ARBA00022888"/>
    </source>
</evidence>
<dbReference type="InterPro" id="IPR001962">
    <property type="entry name" value="Asn_synthase"/>
</dbReference>
<dbReference type="GO" id="GO:0006529">
    <property type="term" value="P:asparagine biosynthetic process"/>
    <property type="evidence" value="ECO:0007669"/>
    <property type="project" value="UniProtKB-KW"/>
</dbReference>
<dbReference type="Gene3D" id="3.40.50.620">
    <property type="entry name" value="HUPs"/>
    <property type="match status" value="1"/>
</dbReference>
<dbReference type="Gene3D" id="3.60.20.10">
    <property type="entry name" value="Glutamine Phosphoribosylpyrophosphate, subunit 1, domain 1"/>
    <property type="match status" value="1"/>
</dbReference>
<evidence type="ECO:0000256" key="7">
    <source>
        <dbReference type="ARBA" id="ARBA00022962"/>
    </source>
</evidence>
<dbReference type="Proteomes" id="UP001268256">
    <property type="component" value="Unassembled WGS sequence"/>
</dbReference>
<gene>
    <name evidence="11" type="ORF">RIF25_13715</name>
</gene>
<comment type="caution">
    <text evidence="11">The sequence shown here is derived from an EMBL/GenBank/DDBJ whole genome shotgun (WGS) entry which is preliminary data.</text>
</comment>
<dbReference type="PROSITE" id="PS51278">
    <property type="entry name" value="GATASE_TYPE_2"/>
    <property type="match status" value="1"/>
</dbReference>
<evidence type="ECO:0000256" key="8">
    <source>
        <dbReference type="ARBA" id="ARBA00048741"/>
    </source>
</evidence>
<accession>A0AAE4FT53</accession>
<comment type="catalytic activity">
    <reaction evidence="8">
        <text>L-aspartate + L-glutamine + ATP + H2O = L-asparagine + L-glutamate + AMP + diphosphate + H(+)</text>
        <dbReference type="Rhea" id="RHEA:12228"/>
        <dbReference type="ChEBI" id="CHEBI:15377"/>
        <dbReference type="ChEBI" id="CHEBI:15378"/>
        <dbReference type="ChEBI" id="CHEBI:29985"/>
        <dbReference type="ChEBI" id="CHEBI:29991"/>
        <dbReference type="ChEBI" id="CHEBI:30616"/>
        <dbReference type="ChEBI" id="CHEBI:33019"/>
        <dbReference type="ChEBI" id="CHEBI:58048"/>
        <dbReference type="ChEBI" id="CHEBI:58359"/>
        <dbReference type="ChEBI" id="CHEBI:456215"/>
        <dbReference type="EC" id="6.3.5.4"/>
    </reaction>
</comment>
<dbReference type="AlphaFoldDB" id="A0AAE4FT53"/>
<dbReference type="EMBL" id="JAVMIP010000017">
    <property type="protein sequence ID" value="MDS3861859.1"/>
    <property type="molecule type" value="Genomic_DNA"/>
</dbReference>
<evidence type="ECO:0000256" key="4">
    <source>
        <dbReference type="ARBA" id="ARBA00022741"/>
    </source>
</evidence>
<dbReference type="EC" id="6.3.5.4" evidence="3"/>
<sequence length="631" mass="70148">MSSIFGIIHHQAALNPEYLGRMQTSMAYWGQDGSGLWSENQVGLGHLLRHNTPESVYEVLPRVRARGLVITATARIDNRIELCQLLNIAPLEQGMTPDSELIIQAYEKWGLACVDRLLGSWAVAIWHPEQEKLWIARDACGTGGLYYTQQGGLFAFASSLKGILALPPVSRQPNLLEVAHVLTAWPSDGVQTCYENIFHLPPGHTLTLTQGELNIQRYWDVDDIQPLELSSSQAYLDAFLEVYTQAVTSHLRSFKPVGATMSGGLDSGSVCALAAKQLREQHQNLPVFTHVPLYDTQGITHPRRFGDESPFVEANRQFIGNVEVHYLRSEGITPLASLEQKLWINEQPSHAAANFFWMIDLLQTVQNMGLGTVLTGQGGNSTISWGGLPASWRTHLKEGNWDVLWSKVQRARVSPQQTLIRFLPKFLRPRPLRPTSSGLVWLDYSAINPAWAKSFQIDQKMAASGHDPTFQQSDLLAERRDLIRHTSQKANTLWQEMGAAYSVEVRDPTLDKRVIEFCLGIPTSVYRDRHLNRALIRQAMVGVLPDKVRLNQAKGLQAADIAFRVRDHQGEIANALHQLSASPLAQEMLDLPKMHQVLASIQAGITQANSGDCGTILLRGLGCGLFLASFT</sequence>
<dbReference type="Pfam" id="PF00733">
    <property type="entry name" value="Asn_synthase"/>
    <property type="match status" value="1"/>
</dbReference>
<evidence type="ECO:0000259" key="10">
    <source>
        <dbReference type="PROSITE" id="PS51278"/>
    </source>
</evidence>
<feature type="binding site" evidence="9">
    <location>
        <position position="98"/>
    </location>
    <ligand>
        <name>L-glutamine</name>
        <dbReference type="ChEBI" id="CHEBI:58359"/>
    </ligand>
</feature>
<evidence type="ECO:0000256" key="1">
    <source>
        <dbReference type="ARBA" id="ARBA00005187"/>
    </source>
</evidence>
<feature type="domain" description="Glutamine amidotransferase type-2" evidence="10">
    <location>
        <begin position="2"/>
        <end position="211"/>
    </location>
</feature>
<comment type="pathway">
    <text evidence="1">Amino-acid biosynthesis; L-asparagine biosynthesis; L-asparagine from L-aspartate (L-Gln route): step 1/1.</text>
</comment>
<evidence type="ECO:0000256" key="9">
    <source>
        <dbReference type="PIRSR" id="PIRSR001589-2"/>
    </source>
</evidence>
<evidence type="ECO:0000313" key="11">
    <source>
        <dbReference type="EMBL" id="MDS3861859.1"/>
    </source>
</evidence>
<keyword evidence="5 9" id="KW-0067">ATP-binding</keyword>
<dbReference type="PANTHER" id="PTHR43284">
    <property type="entry name" value="ASPARAGINE SYNTHETASE (GLUTAMINE-HYDROLYZING)"/>
    <property type="match status" value="1"/>
</dbReference>
<dbReference type="PIRSF" id="PIRSF001589">
    <property type="entry name" value="Asn_synthetase_glu-h"/>
    <property type="match status" value="1"/>
</dbReference>
<dbReference type="InterPro" id="IPR006426">
    <property type="entry name" value="Asn_synth_AEB"/>
</dbReference>
<keyword evidence="7" id="KW-0315">Glutamine amidotransferase</keyword>
<dbReference type="GO" id="GO:0005524">
    <property type="term" value="F:ATP binding"/>
    <property type="evidence" value="ECO:0007669"/>
    <property type="project" value="UniProtKB-KW"/>
</dbReference>
<dbReference type="InterPro" id="IPR017932">
    <property type="entry name" value="GATase_2_dom"/>
</dbReference>
<dbReference type="SUPFAM" id="SSF56235">
    <property type="entry name" value="N-terminal nucleophile aminohydrolases (Ntn hydrolases)"/>
    <property type="match status" value="1"/>
</dbReference>
<dbReference type="InterPro" id="IPR029055">
    <property type="entry name" value="Ntn_hydrolases_N"/>
</dbReference>
<dbReference type="PANTHER" id="PTHR43284:SF1">
    <property type="entry name" value="ASPARAGINE SYNTHETASE"/>
    <property type="match status" value="1"/>
</dbReference>
<dbReference type="InterPro" id="IPR014729">
    <property type="entry name" value="Rossmann-like_a/b/a_fold"/>
</dbReference>
<organism evidence="11 12">
    <name type="scientific">Pseudocalidococcus azoricus BACA0444</name>
    <dbReference type="NCBI Taxonomy" id="2918990"/>
    <lineage>
        <taxon>Bacteria</taxon>
        <taxon>Bacillati</taxon>
        <taxon>Cyanobacteriota</taxon>
        <taxon>Cyanophyceae</taxon>
        <taxon>Acaryochloridales</taxon>
        <taxon>Thermosynechococcaceae</taxon>
        <taxon>Pseudocalidococcus</taxon>
        <taxon>Pseudocalidococcus azoricus</taxon>
    </lineage>
</organism>
<keyword evidence="12" id="KW-1185">Reference proteome</keyword>
<dbReference type="GO" id="GO:0004066">
    <property type="term" value="F:asparagine synthase (glutamine-hydrolyzing) activity"/>
    <property type="evidence" value="ECO:0007669"/>
    <property type="project" value="UniProtKB-EC"/>
</dbReference>
<keyword evidence="4 9" id="KW-0547">Nucleotide-binding</keyword>
<evidence type="ECO:0000256" key="3">
    <source>
        <dbReference type="ARBA" id="ARBA00012737"/>
    </source>
</evidence>
<dbReference type="InterPro" id="IPR051786">
    <property type="entry name" value="ASN_synthetase/amidase"/>
</dbReference>
<name>A0AAE4FT53_9CYAN</name>
<evidence type="ECO:0000256" key="5">
    <source>
        <dbReference type="ARBA" id="ARBA00022840"/>
    </source>
</evidence>
<dbReference type="RefSeq" id="WP_322879085.1">
    <property type="nucleotide sequence ID" value="NZ_JAVMIP010000017.1"/>
</dbReference>
<dbReference type="CDD" id="cd00712">
    <property type="entry name" value="AsnB"/>
    <property type="match status" value="1"/>
</dbReference>
<dbReference type="SUPFAM" id="SSF52402">
    <property type="entry name" value="Adenine nucleotide alpha hydrolases-like"/>
    <property type="match status" value="1"/>
</dbReference>
<comment type="similarity">
    <text evidence="2">Belongs to the asparagine synthetase family.</text>
</comment>
<dbReference type="Pfam" id="PF13537">
    <property type="entry name" value="GATase_7"/>
    <property type="match status" value="1"/>
</dbReference>
<keyword evidence="6" id="KW-0028">Amino-acid biosynthesis</keyword>
<proteinExistence type="inferred from homology"/>
<protein>
    <recommendedName>
        <fullName evidence="3">asparagine synthase (glutamine-hydrolyzing)</fullName>
        <ecNumber evidence="3">6.3.5.4</ecNumber>
    </recommendedName>
</protein>
<evidence type="ECO:0000256" key="2">
    <source>
        <dbReference type="ARBA" id="ARBA00005752"/>
    </source>
</evidence>
<dbReference type="InterPro" id="IPR033738">
    <property type="entry name" value="AsnB_N"/>
</dbReference>
<keyword evidence="6" id="KW-0061">Asparagine biosynthesis</keyword>
<reference evidence="12" key="1">
    <citation type="submission" date="2023-07" db="EMBL/GenBank/DDBJ databases">
        <authorList>
            <person name="Luz R."/>
            <person name="Cordeiro R."/>
            <person name="Fonseca A."/>
            <person name="Goncalves V."/>
        </authorList>
    </citation>
    <scope>NUCLEOTIDE SEQUENCE [LARGE SCALE GENOMIC DNA]</scope>
    <source>
        <strain evidence="12">BACA0444</strain>
    </source>
</reference>
<evidence type="ECO:0000313" key="12">
    <source>
        <dbReference type="Proteomes" id="UP001268256"/>
    </source>
</evidence>